<keyword evidence="5" id="KW-0456">Lyase</keyword>
<evidence type="ECO:0000313" key="6">
    <source>
        <dbReference type="EMBL" id="KNG82976.1"/>
    </source>
</evidence>
<dbReference type="STRING" id="1509407.A0A0L1ITU2"/>
<dbReference type="GO" id="GO:0046872">
    <property type="term" value="F:metal ion binding"/>
    <property type="evidence" value="ECO:0007669"/>
    <property type="project" value="UniProtKB-KW"/>
</dbReference>
<accession>A0A0L1ITU2</accession>
<evidence type="ECO:0000256" key="5">
    <source>
        <dbReference type="ARBA" id="ARBA00023239"/>
    </source>
</evidence>
<evidence type="ECO:0000256" key="4">
    <source>
        <dbReference type="ARBA" id="ARBA00023004"/>
    </source>
</evidence>
<reference evidence="6 7" key="1">
    <citation type="submission" date="2014-06" db="EMBL/GenBank/DDBJ databases">
        <title>The Genome of the Aflatoxigenic Filamentous Fungus Aspergillus nomius.</title>
        <authorList>
            <person name="Moore M.G."/>
            <person name="Shannon B.M."/>
            <person name="Brian M.M."/>
        </authorList>
    </citation>
    <scope>NUCLEOTIDE SEQUENCE [LARGE SCALE GENOMIC DNA]</scope>
    <source>
        <strain evidence="6 7">NRRL 13137</strain>
    </source>
</reference>
<dbReference type="GeneID" id="26810764"/>
<organism evidence="6 7">
    <name type="scientific">Aspergillus nomiae NRRL (strain ATCC 15546 / NRRL 13137 / CBS 260.88 / M93)</name>
    <dbReference type="NCBI Taxonomy" id="1509407"/>
    <lineage>
        <taxon>Eukaryota</taxon>
        <taxon>Fungi</taxon>
        <taxon>Dikarya</taxon>
        <taxon>Ascomycota</taxon>
        <taxon>Pezizomycotina</taxon>
        <taxon>Eurotiomycetes</taxon>
        <taxon>Eurotiomycetidae</taxon>
        <taxon>Eurotiales</taxon>
        <taxon>Aspergillaceae</taxon>
        <taxon>Aspergillus</taxon>
        <taxon>Aspergillus subgen. Circumdati</taxon>
    </lineage>
</organism>
<dbReference type="EMBL" id="JNOM01000301">
    <property type="protein sequence ID" value="KNG82976.1"/>
    <property type="molecule type" value="Genomic_DNA"/>
</dbReference>
<proteinExistence type="predicted"/>
<dbReference type="Pfam" id="PF13816">
    <property type="entry name" value="Dehydratase_hem"/>
    <property type="match status" value="1"/>
</dbReference>
<evidence type="ECO:0000313" key="7">
    <source>
        <dbReference type="Proteomes" id="UP000037505"/>
    </source>
</evidence>
<evidence type="ECO:0000256" key="2">
    <source>
        <dbReference type="ARBA" id="ARBA00022617"/>
    </source>
</evidence>
<keyword evidence="7" id="KW-1185">Reference proteome</keyword>
<dbReference type="GO" id="GO:0016829">
    <property type="term" value="F:lyase activity"/>
    <property type="evidence" value="ECO:0007669"/>
    <property type="project" value="UniProtKB-KW"/>
</dbReference>
<comment type="cofactor">
    <cofactor evidence="1">
        <name>heme b</name>
        <dbReference type="ChEBI" id="CHEBI:60344"/>
    </cofactor>
</comment>
<name>A0A0L1ITU2_ASPN3</name>
<protein>
    <submittedName>
        <fullName evidence="6">Phenylacetaldoxime dehydratase</fullName>
    </submittedName>
</protein>
<sequence length="374" mass="42501">MYTIEKPLEGTFVYSLFGVQQPDGFQSPAVENLIRTFSLLITGSNCHLDQVTQDGIVFPGIGKTRIWIATWKSIADFEAWWESDGVIKFWSSLPPDAGMWREFVKVPYGRSQYKATQNRQDGQGVHFAHKPTDKNGYWGWIRDSIRELSKENRMDSPLLVPPIPEREASPKEKTLGRVTFNGFPDNLCFNLERQDLSEMTGAERGVWFDQFDQAACKWMDDLAHAAPEAGILTSRMCYDERLGTYKEGDSVFHKYNRKVELFYFMDLRSMERAGRSNKGHVALRNNILKTYGPGGIMSECGKVALWVETNILKAPEIDAEYVGCVPGTGFMAYQNHEAFRCQKEASPCQPAKFVRAQLAKTYVSYGEEPSTMTK</sequence>
<dbReference type="RefSeq" id="XP_015403899.1">
    <property type="nucleotide sequence ID" value="XM_015554216.1"/>
</dbReference>
<gene>
    <name evidence="6" type="ORF">ANOM_008960</name>
</gene>
<dbReference type="OrthoDB" id="3465714at2759"/>
<keyword evidence="4" id="KW-0408">Iron</keyword>
<evidence type="ECO:0000256" key="1">
    <source>
        <dbReference type="ARBA" id="ARBA00001970"/>
    </source>
</evidence>
<dbReference type="InterPro" id="IPR025702">
    <property type="entry name" value="OXD"/>
</dbReference>
<dbReference type="AlphaFoldDB" id="A0A0L1ITU2"/>
<keyword evidence="2" id="KW-0349">Heme</keyword>
<dbReference type="Proteomes" id="UP000037505">
    <property type="component" value="Unassembled WGS sequence"/>
</dbReference>
<evidence type="ECO:0000256" key="3">
    <source>
        <dbReference type="ARBA" id="ARBA00022723"/>
    </source>
</evidence>
<keyword evidence="3" id="KW-0479">Metal-binding</keyword>
<comment type="caution">
    <text evidence="6">The sequence shown here is derived from an EMBL/GenBank/DDBJ whole genome shotgun (WGS) entry which is preliminary data.</text>
</comment>